<sequence>TSWWTVYWRLASFDQEEATDTGEKSDTDQDYDESDNESDVGNDYEDDEDSDKDNYDNNDVGDNEGLQISDILCTTKSGRTCRTWKARYLYY</sequence>
<feature type="region of interest" description="Disordered" evidence="1">
    <location>
        <begin position="16"/>
        <end position="67"/>
    </location>
</feature>
<feature type="compositionally biased region" description="Acidic residues" evidence="1">
    <location>
        <begin position="28"/>
        <end position="51"/>
    </location>
</feature>
<feature type="non-terminal residue" evidence="2">
    <location>
        <position position="1"/>
    </location>
</feature>
<dbReference type="Proteomes" id="UP001159405">
    <property type="component" value="Unassembled WGS sequence"/>
</dbReference>
<reference evidence="2 3" key="1">
    <citation type="submission" date="2022-05" db="EMBL/GenBank/DDBJ databases">
        <authorList>
            <consortium name="Genoscope - CEA"/>
            <person name="William W."/>
        </authorList>
    </citation>
    <scope>NUCLEOTIDE SEQUENCE [LARGE SCALE GENOMIC DNA]</scope>
</reference>
<dbReference type="EMBL" id="CALNXK010000178">
    <property type="protein sequence ID" value="CAH3173034.1"/>
    <property type="molecule type" value="Genomic_DNA"/>
</dbReference>
<accession>A0ABN8R124</accession>
<proteinExistence type="predicted"/>
<name>A0ABN8R124_9CNID</name>
<gene>
    <name evidence="2" type="ORF">PLOB_00013415</name>
</gene>
<evidence type="ECO:0000313" key="3">
    <source>
        <dbReference type="Proteomes" id="UP001159405"/>
    </source>
</evidence>
<comment type="caution">
    <text evidence="2">The sequence shown here is derived from an EMBL/GenBank/DDBJ whole genome shotgun (WGS) entry which is preliminary data.</text>
</comment>
<organism evidence="2 3">
    <name type="scientific">Porites lobata</name>
    <dbReference type="NCBI Taxonomy" id="104759"/>
    <lineage>
        <taxon>Eukaryota</taxon>
        <taxon>Metazoa</taxon>
        <taxon>Cnidaria</taxon>
        <taxon>Anthozoa</taxon>
        <taxon>Hexacorallia</taxon>
        <taxon>Scleractinia</taxon>
        <taxon>Fungiina</taxon>
        <taxon>Poritidae</taxon>
        <taxon>Porites</taxon>
    </lineage>
</organism>
<evidence type="ECO:0000313" key="2">
    <source>
        <dbReference type="EMBL" id="CAH3173034.1"/>
    </source>
</evidence>
<evidence type="ECO:0000256" key="1">
    <source>
        <dbReference type="SAM" id="MobiDB-lite"/>
    </source>
</evidence>
<protein>
    <submittedName>
        <fullName evidence="2">Uncharacterized protein</fullName>
    </submittedName>
</protein>
<keyword evidence="3" id="KW-1185">Reference proteome</keyword>